<protein>
    <submittedName>
        <fullName evidence="2">DNA polymerase III subunit epsilon</fullName>
    </submittedName>
</protein>
<feature type="compositionally biased region" description="Polar residues" evidence="1">
    <location>
        <begin position="356"/>
        <end position="365"/>
    </location>
</feature>
<dbReference type="GO" id="GO:0008408">
    <property type="term" value="F:3'-5' exonuclease activity"/>
    <property type="evidence" value="ECO:0007669"/>
    <property type="project" value="TreeGrafter"/>
</dbReference>
<dbReference type="PANTHER" id="PTHR30231">
    <property type="entry name" value="DNA POLYMERASE III SUBUNIT EPSILON"/>
    <property type="match status" value="1"/>
</dbReference>
<sequence length="494" mass="51753">MLLTRSSGCKGVREVVDHDHSAPTVRAHGLLIEPGPGSLVIRRAPLAAALEGAGQWDIAAEEIESIFATEGDEWAGPACTIAHTGGRTTVRFHPGDEAGPRRLAELVERMRAGGGQSVEPPASGRAVASLNFVGFDVETANPSWGSICQMGLVKIIDGREVERASWLCTPPPGLDEFDPNNVAIHGITADDVADAPPVGERIAQFKEFVGDLPIVAHNAQFDATALREASLATGTKVPTVLFACSLAQSRAAKLKVKNHRLNTLAEHFGVPLEHHHDAAEDAAACAGIMVGLTRAAGYEGSLMGFVHSTGFTLGAISDERVIPVLRDRSGAGRAMQAKLAQSGAKAAADGAAAPRGSNQQDSASPSGKGRGPAPWQSVATPDTVPEPHPDADPAAELYGQHVTLTGDFEPHDKGELWAGIAQQGGQVGKNVTKKTTILVTGEWATMTSKEKRARELIGKGQDIEIWPASRLYTALGLADSQGSDLGDPAEEPPF</sequence>
<keyword evidence="3" id="KW-1185">Reference proteome</keyword>
<dbReference type="InterPro" id="IPR036397">
    <property type="entry name" value="RNaseH_sf"/>
</dbReference>
<dbReference type="AlphaFoldDB" id="A0A2S0WEW6"/>
<dbReference type="KEGG" id="clia:C3E79_07380"/>
<dbReference type="GO" id="GO:0003676">
    <property type="term" value="F:nucleic acid binding"/>
    <property type="evidence" value="ECO:0007669"/>
    <property type="project" value="InterPro"/>
</dbReference>
<dbReference type="SUPFAM" id="SSF53098">
    <property type="entry name" value="Ribonuclease H-like"/>
    <property type="match status" value="1"/>
</dbReference>
<dbReference type="SMART" id="SM00479">
    <property type="entry name" value="EXOIII"/>
    <property type="match status" value="1"/>
</dbReference>
<dbReference type="Pfam" id="PF00929">
    <property type="entry name" value="RNase_T"/>
    <property type="match status" value="1"/>
</dbReference>
<gene>
    <name evidence="2" type="ORF">C3E79_07380</name>
</gene>
<evidence type="ECO:0000313" key="3">
    <source>
        <dbReference type="Proteomes" id="UP000244754"/>
    </source>
</evidence>
<dbReference type="GO" id="GO:0005829">
    <property type="term" value="C:cytosol"/>
    <property type="evidence" value="ECO:0007669"/>
    <property type="project" value="TreeGrafter"/>
</dbReference>
<dbReference type="InterPro" id="IPR036420">
    <property type="entry name" value="BRCT_dom_sf"/>
</dbReference>
<dbReference type="InterPro" id="IPR012337">
    <property type="entry name" value="RNaseH-like_sf"/>
</dbReference>
<dbReference type="EMBL" id="CP026948">
    <property type="protein sequence ID" value="AWB84323.1"/>
    <property type="molecule type" value="Genomic_DNA"/>
</dbReference>
<dbReference type="CDD" id="cd17748">
    <property type="entry name" value="BRCT_DNA_ligase_like"/>
    <property type="match status" value="1"/>
</dbReference>
<name>A0A2S0WEW6_9CORY</name>
<feature type="region of interest" description="Disordered" evidence="1">
    <location>
        <begin position="345"/>
        <end position="394"/>
    </location>
</feature>
<evidence type="ECO:0000256" key="1">
    <source>
        <dbReference type="SAM" id="MobiDB-lite"/>
    </source>
</evidence>
<dbReference type="Gene3D" id="3.40.50.10190">
    <property type="entry name" value="BRCT domain"/>
    <property type="match status" value="1"/>
</dbReference>
<dbReference type="Proteomes" id="UP000244754">
    <property type="component" value="Chromosome"/>
</dbReference>
<organism evidence="2 3">
    <name type="scientific">Corynebacterium liangguodongii</name>
    <dbReference type="NCBI Taxonomy" id="2079535"/>
    <lineage>
        <taxon>Bacteria</taxon>
        <taxon>Bacillati</taxon>
        <taxon>Actinomycetota</taxon>
        <taxon>Actinomycetes</taxon>
        <taxon>Mycobacteriales</taxon>
        <taxon>Corynebacteriaceae</taxon>
        <taxon>Corynebacterium</taxon>
    </lineage>
</organism>
<dbReference type="InterPro" id="IPR013520">
    <property type="entry name" value="Ribonucl_H"/>
</dbReference>
<accession>A0A2S0WEW6</accession>
<reference evidence="3" key="1">
    <citation type="submission" date="2018-01" db="EMBL/GenBank/DDBJ databases">
        <authorList>
            <person name="Li J."/>
        </authorList>
    </citation>
    <scope>NUCLEOTIDE SEQUENCE [LARGE SCALE GENOMIC DNA]</scope>
    <source>
        <strain evidence="3">2184</strain>
    </source>
</reference>
<dbReference type="SUPFAM" id="SSF52113">
    <property type="entry name" value="BRCT domain"/>
    <property type="match status" value="1"/>
</dbReference>
<dbReference type="Gene3D" id="3.30.420.10">
    <property type="entry name" value="Ribonuclease H-like superfamily/Ribonuclease H"/>
    <property type="match status" value="1"/>
</dbReference>
<dbReference type="PANTHER" id="PTHR30231:SF42">
    <property type="entry name" value="EXONUCLEASE"/>
    <property type="match status" value="1"/>
</dbReference>
<evidence type="ECO:0000313" key="2">
    <source>
        <dbReference type="EMBL" id="AWB84323.1"/>
    </source>
</evidence>
<proteinExistence type="predicted"/>
<dbReference type="OrthoDB" id="9803913at2"/>